<evidence type="ECO:0000256" key="1">
    <source>
        <dbReference type="ARBA" id="ARBA00008769"/>
    </source>
</evidence>
<evidence type="ECO:0000313" key="3">
    <source>
        <dbReference type="EMBL" id="MFD2160469.1"/>
    </source>
</evidence>
<dbReference type="Pfam" id="PF04966">
    <property type="entry name" value="OprB"/>
    <property type="match status" value="1"/>
</dbReference>
<keyword evidence="2" id="KW-0732">Signal</keyword>
<accession>A0ABW4ZF25</accession>
<comment type="similarity">
    <text evidence="1 2">Belongs to the OprB family.</text>
</comment>
<organism evidence="3 4">
    <name type="scientific">Rubritalea tangerina</name>
    <dbReference type="NCBI Taxonomy" id="430798"/>
    <lineage>
        <taxon>Bacteria</taxon>
        <taxon>Pseudomonadati</taxon>
        <taxon>Verrucomicrobiota</taxon>
        <taxon>Verrucomicrobiia</taxon>
        <taxon>Verrucomicrobiales</taxon>
        <taxon>Rubritaleaceae</taxon>
        <taxon>Rubritalea</taxon>
    </lineage>
</organism>
<feature type="chain" id="PRO_5044967368" evidence="2">
    <location>
        <begin position="24"/>
        <end position="390"/>
    </location>
</feature>
<name>A0ABW4ZF25_9BACT</name>
<comment type="caution">
    <text evidence="3">The sequence shown here is derived from an EMBL/GenBank/DDBJ whole genome shotgun (WGS) entry which is preliminary data.</text>
</comment>
<feature type="signal peptide" evidence="2">
    <location>
        <begin position="1"/>
        <end position="23"/>
    </location>
</feature>
<dbReference type="InterPro" id="IPR007049">
    <property type="entry name" value="Carb-sel_porin_OprB"/>
</dbReference>
<reference evidence="4" key="1">
    <citation type="journal article" date="2019" name="Int. J. Syst. Evol. Microbiol.">
        <title>The Global Catalogue of Microorganisms (GCM) 10K type strain sequencing project: providing services to taxonomists for standard genome sequencing and annotation.</title>
        <authorList>
            <consortium name="The Broad Institute Genomics Platform"/>
            <consortium name="The Broad Institute Genome Sequencing Center for Infectious Disease"/>
            <person name="Wu L."/>
            <person name="Ma J."/>
        </authorList>
    </citation>
    <scope>NUCLEOTIDE SEQUENCE [LARGE SCALE GENOMIC DNA]</scope>
    <source>
        <strain evidence="4">CCUG 57942</strain>
    </source>
</reference>
<sequence length="390" mass="42978">MKCLWKLVSLSLTCLCLSAQEPAAVTEVEELSLAGLQDNERANKSIFSTDRLELALTYSALIQAAVTEGESAGSGELHLGGRWVFINEDYPSRLMERIGGESDGLLCIKFRIRHRHSLLDIPASQLAGSIGSILGTTDGFSNSGFEIPDLYVQHIFHDGKVELRYGQLAVESRLDSHAMRSAKKAFLNRVFSTNPAVPYPRFGAGGIARWQINDYFDLTYALTQVQASKTGAQVDFDLNSNDLFTAIQTGFTWGKKKGTESHIQAMLWAADGTEDAQEDYGFSLGYEAHFEDSDKSLFLRFANSHGTQSDLNRMGVIGFGKTCRETDLFGLGIGVGRSSATSDIQGVIETFYRYQAPFQLEITPDIQFLVGNGLRGDYEIVTGLRGHFNF</sequence>
<dbReference type="Proteomes" id="UP001597389">
    <property type="component" value="Unassembled WGS sequence"/>
</dbReference>
<dbReference type="Gene3D" id="2.40.160.180">
    <property type="entry name" value="Carbohydrate-selective porin OprB"/>
    <property type="match status" value="1"/>
</dbReference>
<dbReference type="RefSeq" id="WP_377178782.1">
    <property type="nucleotide sequence ID" value="NZ_JBHUJB010000081.1"/>
</dbReference>
<protein>
    <submittedName>
        <fullName evidence="3">Carbohydrate porin</fullName>
    </submittedName>
</protein>
<proteinExistence type="inferred from homology"/>
<evidence type="ECO:0000313" key="4">
    <source>
        <dbReference type="Proteomes" id="UP001597389"/>
    </source>
</evidence>
<dbReference type="EMBL" id="JBHUJB010000081">
    <property type="protein sequence ID" value="MFD2160469.1"/>
    <property type="molecule type" value="Genomic_DNA"/>
</dbReference>
<evidence type="ECO:0000256" key="2">
    <source>
        <dbReference type="RuleBase" id="RU363072"/>
    </source>
</evidence>
<keyword evidence="4" id="KW-1185">Reference proteome</keyword>
<gene>
    <name evidence="3" type="ORF">ACFSW8_16310</name>
</gene>
<dbReference type="InterPro" id="IPR038673">
    <property type="entry name" value="OprB_sf"/>
</dbReference>